<evidence type="ECO:0000313" key="3">
    <source>
        <dbReference type="Proteomes" id="UP000462055"/>
    </source>
</evidence>
<name>A0A6I4LZM1_9ACTN</name>
<dbReference type="InterPro" id="IPR007822">
    <property type="entry name" value="LANC-like"/>
</dbReference>
<organism evidence="2 3">
    <name type="scientific">Actinomadura physcomitrii</name>
    <dbReference type="NCBI Taxonomy" id="2650748"/>
    <lineage>
        <taxon>Bacteria</taxon>
        <taxon>Bacillati</taxon>
        <taxon>Actinomycetota</taxon>
        <taxon>Actinomycetes</taxon>
        <taxon>Streptosporangiales</taxon>
        <taxon>Thermomonosporaceae</taxon>
        <taxon>Actinomadura</taxon>
    </lineage>
</organism>
<accession>A0A6I4LZM1</accession>
<evidence type="ECO:0000256" key="1">
    <source>
        <dbReference type="PIRSR" id="PIRSR607822-1"/>
    </source>
</evidence>
<gene>
    <name evidence="2" type="ORF">F8568_001370</name>
</gene>
<dbReference type="InterPro" id="IPR033889">
    <property type="entry name" value="LanC"/>
</dbReference>
<reference evidence="2" key="1">
    <citation type="submission" date="2019-12" db="EMBL/GenBank/DDBJ databases">
        <title>Actinomadura physcomitrii sp. nov., a novel actinomycete isolated from moss [Physcomitrium sphaericum (Ludw) Fuernr].</title>
        <authorList>
            <person name="Zhuang X."/>
        </authorList>
    </citation>
    <scope>NUCLEOTIDE SEQUENCE [LARGE SCALE GENOMIC DNA]</scope>
    <source>
        <strain evidence="2">LD22</strain>
    </source>
</reference>
<sequence length="391" mass="42178">MVTPATSPADEEWTAQSLAKGAAGIALMHIERAHIGVGTWKDAHAHIKRASAATISAADSTGLFLGAPALAFVLHAAAQQGDRYARALKTLDTHVHRLAHRRVDAAMARIHHRELPAFDEYDIFYGLTGIGAHLLRRDPNGSALERILAYLVALTRPLRTNDQELPGWWVAHDPRGRTPTAHHFGGHANLGAAHGITGPLLLLSQAARHGTMVKGHHEAIDTICTWLESLQQQGDAGPWWPEYVTRSDLHTGIRQSGPARPSWCYGTPGIARAGQLAAIALNAPTRQRFYENALHDCLTDRAQTVKLTDPGLCHGWAGTYQTAWRAARDAATPELAAVLPHLADQLIQHTATAPEPEPSLLDGNVGAILALHTVARDEAPISGWDACLLID</sequence>
<evidence type="ECO:0000313" key="2">
    <source>
        <dbReference type="EMBL" id="MVZ99057.1"/>
    </source>
</evidence>
<comment type="caution">
    <text evidence="2">The sequence shown here is derived from an EMBL/GenBank/DDBJ whole genome shotgun (WGS) entry which is preliminary data.</text>
</comment>
<dbReference type="GO" id="GO:0046872">
    <property type="term" value="F:metal ion binding"/>
    <property type="evidence" value="ECO:0007669"/>
    <property type="project" value="UniProtKB-KW"/>
</dbReference>
<dbReference type="Gene3D" id="1.50.10.20">
    <property type="match status" value="1"/>
</dbReference>
<feature type="binding site" evidence="1">
    <location>
        <position position="313"/>
    </location>
    <ligand>
        <name>Zn(2+)</name>
        <dbReference type="ChEBI" id="CHEBI:29105"/>
    </ligand>
</feature>
<dbReference type="AlphaFoldDB" id="A0A6I4LZM1"/>
<keyword evidence="1" id="KW-0862">Zinc</keyword>
<dbReference type="PRINTS" id="PR01955">
    <property type="entry name" value="LANCFRANKIA"/>
</dbReference>
<dbReference type="GO" id="GO:0031179">
    <property type="term" value="P:peptide modification"/>
    <property type="evidence" value="ECO:0007669"/>
    <property type="project" value="InterPro"/>
</dbReference>
<feature type="binding site" evidence="1">
    <location>
        <position position="264"/>
    </location>
    <ligand>
        <name>Zn(2+)</name>
        <dbReference type="ChEBI" id="CHEBI:29105"/>
    </ligand>
</feature>
<dbReference type="SMART" id="SM01260">
    <property type="entry name" value="LANC_like"/>
    <property type="match status" value="1"/>
</dbReference>
<dbReference type="SUPFAM" id="SSF158745">
    <property type="entry name" value="LanC-like"/>
    <property type="match status" value="1"/>
</dbReference>
<dbReference type="Proteomes" id="UP000462055">
    <property type="component" value="Unassembled WGS sequence"/>
</dbReference>
<dbReference type="EMBL" id="WBMS02000001">
    <property type="protein sequence ID" value="MVZ99057.1"/>
    <property type="molecule type" value="Genomic_DNA"/>
</dbReference>
<dbReference type="CDD" id="cd04793">
    <property type="entry name" value="LanC"/>
    <property type="match status" value="1"/>
</dbReference>
<protein>
    <submittedName>
        <fullName evidence="2">Lanthionine synthetase</fullName>
    </submittedName>
</protein>
<dbReference type="Pfam" id="PF05147">
    <property type="entry name" value="LANC_like"/>
    <property type="match status" value="1"/>
</dbReference>
<keyword evidence="3" id="KW-1185">Reference proteome</keyword>
<proteinExistence type="predicted"/>
<dbReference type="PRINTS" id="PR01950">
    <property type="entry name" value="LANCSUPER"/>
</dbReference>
<keyword evidence="1" id="KW-0479">Metal-binding</keyword>
<feature type="binding site" evidence="1">
    <location>
        <position position="314"/>
    </location>
    <ligand>
        <name>Zn(2+)</name>
        <dbReference type="ChEBI" id="CHEBI:29105"/>
    </ligand>
</feature>